<dbReference type="KEGG" id="fcj:RN605_05015"/>
<keyword evidence="4" id="KW-1185">Reference proteome</keyword>
<name>A0AA96EUL9_9FLAO</name>
<accession>A0AA96EUL9</accession>
<dbReference type="Proteomes" id="UP001304515">
    <property type="component" value="Chromosome"/>
</dbReference>
<dbReference type="SUPFAM" id="SSF54427">
    <property type="entry name" value="NTF2-like"/>
    <property type="match status" value="1"/>
</dbReference>
<evidence type="ECO:0000313" key="2">
    <source>
        <dbReference type="EMBL" id="WNM18669.1"/>
    </source>
</evidence>
<keyword evidence="1" id="KW-0732">Signal</keyword>
<dbReference type="RefSeq" id="WP_313322762.1">
    <property type="nucleotide sequence ID" value="NZ_CP134878.1"/>
</dbReference>
<protein>
    <submittedName>
        <fullName evidence="2">Nuclear transport factor 2 family protein</fullName>
    </submittedName>
</protein>
<dbReference type="EMBL" id="CP134878">
    <property type="protein sequence ID" value="WNM18669.1"/>
    <property type="molecule type" value="Genomic_DNA"/>
</dbReference>
<reference evidence="2 4" key="1">
    <citation type="submission" date="2023-09" db="EMBL/GenBank/DDBJ databases">
        <title>Flavobacterium sp. a novel bacteria isolate from Pepper rhizosphere.</title>
        <authorList>
            <person name="Peng Y."/>
            <person name="Lee J."/>
        </authorList>
    </citation>
    <scope>NUCLEOTIDE SEQUENCE</scope>
    <source>
        <strain evidence="2">PMR2A8</strain>
        <strain evidence="3 4">PMTSA4</strain>
    </source>
</reference>
<proteinExistence type="predicted"/>
<feature type="chain" id="PRO_5044705100" evidence="1">
    <location>
        <begin position="19"/>
        <end position="169"/>
    </location>
</feature>
<dbReference type="EMBL" id="CP134890">
    <property type="protein sequence ID" value="WNM22720.1"/>
    <property type="molecule type" value="Genomic_DNA"/>
</dbReference>
<dbReference type="AlphaFoldDB" id="A0AA96EUL9"/>
<dbReference type="InterPro" id="IPR032710">
    <property type="entry name" value="NTF2-like_dom_sf"/>
</dbReference>
<dbReference type="Gene3D" id="3.10.450.50">
    <property type="match status" value="1"/>
</dbReference>
<sequence>MKKIILLGLAAVFFIACKQEVRYTQNSPEIDTYKKVMEDYKTMNWEDYPKHYADTAKVLNNVTKDKAKTVAQAIEQSQKDAELFTWVVEDDEYEMVVTDKGETWVNYWGLWKGTMKSTGKVYQIPFHNTARFIDGKIVREYGYWDNSEIVTDMLSKPETPTPTEETVTN</sequence>
<dbReference type="PROSITE" id="PS51257">
    <property type="entry name" value="PROKAR_LIPOPROTEIN"/>
    <property type="match status" value="1"/>
</dbReference>
<evidence type="ECO:0000313" key="4">
    <source>
        <dbReference type="Proteomes" id="UP001304515"/>
    </source>
</evidence>
<gene>
    <name evidence="3" type="ORF">RN605_05015</name>
    <name evidence="2" type="ORF">RN608_11715</name>
</gene>
<evidence type="ECO:0000313" key="3">
    <source>
        <dbReference type="EMBL" id="WNM22720.1"/>
    </source>
</evidence>
<feature type="signal peptide" evidence="1">
    <location>
        <begin position="1"/>
        <end position="18"/>
    </location>
</feature>
<evidence type="ECO:0000256" key="1">
    <source>
        <dbReference type="SAM" id="SignalP"/>
    </source>
</evidence>
<accession>A0AA96F4T3</accession>
<organism evidence="2">
    <name type="scientific">Flavobacterium capsici</name>
    <dbReference type="NCBI Taxonomy" id="3075618"/>
    <lineage>
        <taxon>Bacteria</taxon>
        <taxon>Pseudomonadati</taxon>
        <taxon>Bacteroidota</taxon>
        <taxon>Flavobacteriia</taxon>
        <taxon>Flavobacteriales</taxon>
        <taxon>Flavobacteriaceae</taxon>
        <taxon>Flavobacterium</taxon>
    </lineage>
</organism>